<dbReference type="AlphaFoldDB" id="A0A256FGC2"/>
<dbReference type="Proteomes" id="UP000216478">
    <property type="component" value="Unassembled WGS sequence"/>
</dbReference>
<sequence length="50" mass="5921">MFTWGLLRSNLLFAIAVVLFVLEPLERQHENPSDFQADIYAKTERRTARR</sequence>
<organism evidence="1 2">
    <name type="scientific">Brucella grignonensis</name>
    <dbReference type="NCBI Taxonomy" id="94627"/>
    <lineage>
        <taxon>Bacteria</taxon>
        <taxon>Pseudomonadati</taxon>
        <taxon>Pseudomonadota</taxon>
        <taxon>Alphaproteobacteria</taxon>
        <taxon>Hyphomicrobiales</taxon>
        <taxon>Brucellaceae</taxon>
        <taxon>Brucella/Ochrobactrum group</taxon>
        <taxon>Brucella</taxon>
    </lineage>
</organism>
<dbReference type="EMBL" id="NNRL01000157">
    <property type="protein sequence ID" value="OYR13501.1"/>
    <property type="molecule type" value="Genomic_DNA"/>
</dbReference>
<accession>A0A256FGC2</accession>
<comment type="caution">
    <text evidence="1">The sequence shown here is derived from an EMBL/GenBank/DDBJ whole genome shotgun (WGS) entry which is preliminary data.</text>
</comment>
<evidence type="ECO:0000313" key="1">
    <source>
        <dbReference type="EMBL" id="OYR13501.1"/>
    </source>
</evidence>
<proteinExistence type="predicted"/>
<name>A0A256FGC2_9HYPH</name>
<protein>
    <submittedName>
        <fullName evidence="1">Uncharacterized protein</fullName>
    </submittedName>
</protein>
<evidence type="ECO:0000313" key="2">
    <source>
        <dbReference type="Proteomes" id="UP000216478"/>
    </source>
</evidence>
<reference evidence="1 2" key="1">
    <citation type="submission" date="2017-07" db="EMBL/GenBank/DDBJ databases">
        <title>Phylogenetic study on the rhizospheric bacterium Ochrobactrum sp. A44.</title>
        <authorList>
            <person name="Krzyzanowska D.M."/>
            <person name="Ossowicki A."/>
            <person name="Rajewska M."/>
            <person name="Maciag T."/>
            <person name="Kaczynski Z."/>
            <person name="Czerwicka M."/>
            <person name="Jafra S."/>
        </authorList>
    </citation>
    <scope>NUCLEOTIDE SEQUENCE [LARGE SCALE GENOMIC DNA]</scope>
    <source>
        <strain evidence="1 2">OgA9a</strain>
    </source>
</reference>
<gene>
    <name evidence="1" type="ORF">CEV33_0293</name>
</gene>
<keyword evidence="2" id="KW-1185">Reference proteome</keyword>